<dbReference type="SUPFAM" id="SSF56281">
    <property type="entry name" value="Metallo-hydrolase/oxidoreductase"/>
    <property type="match status" value="1"/>
</dbReference>
<accession>A0AAN0VJF6</accession>
<keyword evidence="3" id="KW-1185">Reference proteome</keyword>
<dbReference type="Pfam" id="PF12706">
    <property type="entry name" value="Lactamase_B_2"/>
    <property type="match status" value="1"/>
</dbReference>
<dbReference type="InterPro" id="IPR001279">
    <property type="entry name" value="Metallo-B-lactamas"/>
</dbReference>
<dbReference type="Proteomes" id="UP000028680">
    <property type="component" value="Chromosome"/>
</dbReference>
<proteinExistence type="predicted"/>
<evidence type="ECO:0000313" key="2">
    <source>
        <dbReference type="EMBL" id="AII88017.1"/>
    </source>
</evidence>
<protein>
    <recommendedName>
        <fullName evidence="1">Metallo-beta-lactamase domain-containing protein</fullName>
    </recommendedName>
</protein>
<dbReference type="EMBL" id="CP003984">
    <property type="protein sequence ID" value="AII88017.1"/>
    <property type="molecule type" value="Genomic_DNA"/>
</dbReference>
<feature type="domain" description="Metallo-beta-lactamase" evidence="1">
    <location>
        <begin position="36"/>
        <end position="211"/>
    </location>
</feature>
<dbReference type="KEGG" id="ptp:RCA23_c24960"/>
<name>A0AAN0VJF6_9RHOB</name>
<dbReference type="RefSeq" id="WP_044050628.1">
    <property type="nucleotide sequence ID" value="NZ_CP003984.1"/>
</dbReference>
<gene>
    <name evidence="2" type="ORF">RCA23_c24960</name>
</gene>
<sequence>MTRRVTILGCGSSGGVPRLGGNWGACDPNNPKNRRQRCSILVEQSGPEGTTRVLIDSSPDLRTQLLTAQVGTLDAVVYTHAHADHVHGLDDLRMIVINMRRRLPVWADGPTRSDLLSRFSYAFETPEGSSYPPILEMNNISGPFTITGAGGALDFTPFEVAHGTITALGFRIGDMVYLPDVSDIPENAWSHLQGLDLWIVDALRYDPHPSHTHLEKTLQWIAHAQPKRAILTNMHVDLDYATLQTELPDGVVPAFDMMTEVL</sequence>
<dbReference type="Gene3D" id="3.60.15.10">
    <property type="entry name" value="Ribonuclease Z/Hydroxyacylglutathione hydrolase-like"/>
    <property type="match status" value="1"/>
</dbReference>
<dbReference type="SMART" id="SM00849">
    <property type="entry name" value="Lactamase_B"/>
    <property type="match status" value="1"/>
</dbReference>
<dbReference type="CDD" id="cd16279">
    <property type="entry name" value="metallo-hydrolase-like_MBL-fold"/>
    <property type="match status" value="1"/>
</dbReference>
<dbReference type="InterPro" id="IPR036866">
    <property type="entry name" value="RibonucZ/Hydroxyglut_hydro"/>
</dbReference>
<organism evidence="2 3">
    <name type="scientific">Planktomarina temperata RCA23</name>
    <dbReference type="NCBI Taxonomy" id="666509"/>
    <lineage>
        <taxon>Bacteria</taxon>
        <taxon>Pseudomonadati</taxon>
        <taxon>Pseudomonadota</taxon>
        <taxon>Alphaproteobacteria</taxon>
        <taxon>Rhodobacterales</taxon>
        <taxon>Paracoccaceae</taxon>
        <taxon>Planktomarina</taxon>
    </lineage>
</organism>
<dbReference type="PANTHER" id="PTHR42663:SF6">
    <property type="entry name" value="HYDROLASE C777.06C-RELATED"/>
    <property type="match status" value="1"/>
</dbReference>
<evidence type="ECO:0000259" key="1">
    <source>
        <dbReference type="SMART" id="SM00849"/>
    </source>
</evidence>
<dbReference type="AlphaFoldDB" id="A0AAN0VJF6"/>
<dbReference type="PANTHER" id="PTHR42663">
    <property type="entry name" value="HYDROLASE C777.06C-RELATED-RELATED"/>
    <property type="match status" value="1"/>
</dbReference>
<evidence type="ECO:0000313" key="3">
    <source>
        <dbReference type="Proteomes" id="UP000028680"/>
    </source>
</evidence>
<reference evidence="2 3" key="1">
    <citation type="journal article" date="2014" name="ISME J.">
        <title>Adaptation of an abundant Roseobacter RCA organism to pelagic systems revealed by genomic and transcriptomic analyses.</title>
        <authorList>
            <person name="Voget S."/>
            <person name="Wemheuer B."/>
            <person name="Brinkhoff T."/>
            <person name="Vollmers J."/>
            <person name="Dietrich S."/>
            <person name="Giebel H.A."/>
            <person name="Beardsley C."/>
            <person name="Sardemann C."/>
            <person name="Bakenhus I."/>
            <person name="Billerbeck S."/>
            <person name="Daniel R."/>
            <person name="Simon M."/>
        </authorList>
    </citation>
    <scope>NUCLEOTIDE SEQUENCE [LARGE SCALE GENOMIC DNA]</scope>
    <source>
        <strain evidence="2 3">RCA23</strain>
    </source>
</reference>